<dbReference type="Pfam" id="PF01398">
    <property type="entry name" value="JAB"/>
    <property type="match status" value="1"/>
</dbReference>
<sequence length="240" mass="27371">MEPTLEICDTFEVPSDVTDPVSFMDLEFMLGKIDHLNEVTDQEILGWYTTSNHIVSQHDLTQSKMVDTKCGEERGRMLMMKVDPFNDTAPAVIYEFLEAENCLEQREFCMETQDEERIGMDRILGDGLSDRSMSAAERVLEKVKILRKYLEAVACGELEGDVDLIRQAESILSHPPYALPEIMDKHEDDAYMIRTLTDVTLSSQSLHQYVQMDNGLIKRGGTGQVSGKWRGQKIVYNEHL</sequence>
<organism evidence="5">
    <name type="scientific">Oikopleura dioica</name>
    <name type="common">Tunicate</name>
    <dbReference type="NCBI Taxonomy" id="34765"/>
    <lineage>
        <taxon>Eukaryota</taxon>
        <taxon>Metazoa</taxon>
        <taxon>Chordata</taxon>
        <taxon>Tunicata</taxon>
        <taxon>Appendicularia</taxon>
        <taxon>Copelata</taxon>
        <taxon>Oikopleuridae</taxon>
        <taxon>Oikopleura</taxon>
    </lineage>
</organism>
<dbReference type="GO" id="GO:0008180">
    <property type="term" value="C:COP9 signalosome"/>
    <property type="evidence" value="ECO:0007669"/>
    <property type="project" value="TreeGrafter"/>
</dbReference>
<feature type="domain" description="JAB1/MPN/MOV34 metalloenzyme" evidence="3">
    <location>
        <begin position="4"/>
        <end position="66"/>
    </location>
</feature>
<comment type="similarity">
    <text evidence="1">Belongs to the peptidase M67A family. CSN6 subfamily.</text>
</comment>
<accession>E4X520</accession>
<reference evidence="5" key="1">
    <citation type="journal article" date="2010" name="Science">
        <title>Plasticity of animal genome architecture unmasked by rapid evolution of a pelagic tunicate.</title>
        <authorList>
            <person name="Denoeud F."/>
            <person name="Henriet S."/>
            <person name="Mungpakdee S."/>
            <person name="Aury J.M."/>
            <person name="Da Silva C."/>
            <person name="Brinkmann H."/>
            <person name="Mikhaleva J."/>
            <person name="Olsen L.C."/>
            <person name="Jubin C."/>
            <person name="Canestro C."/>
            <person name="Bouquet J.M."/>
            <person name="Danks G."/>
            <person name="Poulain J."/>
            <person name="Campsteijn C."/>
            <person name="Adamski M."/>
            <person name="Cross I."/>
            <person name="Yadetie F."/>
            <person name="Muffato M."/>
            <person name="Louis A."/>
            <person name="Butcher S."/>
            <person name="Tsagkogeorga G."/>
            <person name="Konrad A."/>
            <person name="Singh S."/>
            <person name="Jensen M.F."/>
            <person name="Cong E.H."/>
            <person name="Eikeseth-Otteraa H."/>
            <person name="Noel B."/>
            <person name="Anthouard V."/>
            <person name="Porcel B.M."/>
            <person name="Kachouri-Lafond R."/>
            <person name="Nishino A."/>
            <person name="Ugolini M."/>
            <person name="Chourrout P."/>
            <person name="Nishida H."/>
            <person name="Aasland R."/>
            <person name="Huzurbazar S."/>
            <person name="Westhof E."/>
            <person name="Delsuc F."/>
            <person name="Lehrach H."/>
            <person name="Reinhardt R."/>
            <person name="Weissenbach J."/>
            <person name="Roy S.W."/>
            <person name="Artiguenave F."/>
            <person name="Postlethwait J.H."/>
            <person name="Manak J.R."/>
            <person name="Thompson E.M."/>
            <person name="Jaillon O."/>
            <person name="Du Pasquier L."/>
            <person name="Boudinot P."/>
            <person name="Liberles D.A."/>
            <person name="Volff J.N."/>
            <person name="Philippe H."/>
            <person name="Lenhard B."/>
            <person name="Roest Crollius H."/>
            <person name="Wincker P."/>
            <person name="Chourrout D."/>
        </authorList>
    </citation>
    <scope>NUCLEOTIDE SEQUENCE [LARGE SCALE GENOMIC DNA]</scope>
</reference>
<evidence type="ECO:0000259" key="4">
    <source>
        <dbReference type="Pfam" id="PF13012"/>
    </source>
</evidence>
<dbReference type="Gene3D" id="3.40.140.10">
    <property type="entry name" value="Cytidine Deaminase, domain 2"/>
    <property type="match status" value="1"/>
</dbReference>
<dbReference type="Pfam" id="PF13012">
    <property type="entry name" value="MitMem_reg"/>
    <property type="match status" value="1"/>
</dbReference>
<feature type="domain" description="EIF3F/CSN6-like C-terminal" evidence="4">
    <location>
        <begin position="116"/>
        <end position="210"/>
    </location>
</feature>
<evidence type="ECO:0000256" key="1">
    <source>
        <dbReference type="ARBA" id="ARBA00010893"/>
    </source>
</evidence>
<evidence type="ECO:0000313" key="6">
    <source>
        <dbReference type="Proteomes" id="UP000001307"/>
    </source>
</evidence>
<gene>
    <name evidence="5" type="ORF">GSOID_T00002245001</name>
</gene>
<protein>
    <recommendedName>
        <fullName evidence="2">COP9 signalosome complex subunit 6</fullName>
    </recommendedName>
</protein>
<dbReference type="InParanoid" id="E4X520"/>
<dbReference type="GO" id="GO:0008237">
    <property type="term" value="F:metallopeptidase activity"/>
    <property type="evidence" value="ECO:0007669"/>
    <property type="project" value="InterPro"/>
</dbReference>
<dbReference type="PANTHER" id="PTHR10540:SF8">
    <property type="entry name" value="COP9 SIGNALOSOME COMPLEX SUBUNIT 6"/>
    <property type="match status" value="1"/>
</dbReference>
<dbReference type="AlphaFoldDB" id="E4X520"/>
<dbReference type="Proteomes" id="UP000001307">
    <property type="component" value="Unassembled WGS sequence"/>
</dbReference>
<evidence type="ECO:0000259" key="3">
    <source>
        <dbReference type="Pfam" id="PF01398"/>
    </source>
</evidence>
<keyword evidence="6" id="KW-1185">Reference proteome</keyword>
<evidence type="ECO:0000313" key="5">
    <source>
        <dbReference type="EMBL" id="CBY18389.1"/>
    </source>
</evidence>
<dbReference type="PANTHER" id="PTHR10540">
    <property type="entry name" value="EUKARYOTIC TRANSLATION INITIATION FACTOR 3 SUBUNIT F-RELATED"/>
    <property type="match status" value="1"/>
</dbReference>
<dbReference type="InterPro" id="IPR024969">
    <property type="entry name" value="EIF3F/CSN6-like_C"/>
</dbReference>
<name>E4X520_OIKDI</name>
<proteinExistence type="inferred from homology"/>
<dbReference type="InterPro" id="IPR000555">
    <property type="entry name" value="JAMM/MPN+_dom"/>
</dbReference>
<evidence type="ECO:0000256" key="2">
    <source>
        <dbReference type="ARBA" id="ARBA00014871"/>
    </source>
</evidence>
<dbReference type="EMBL" id="FN653025">
    <property type="protein sequence ID" value="CBY18389.1"/>
    <property type="molecule type" value="Genomic_DNA"/>
</dbReference>